<proteinExistence type="predicted"/>
<reference evidence="1 2" key="1">
    <citation type="submission" date="2020-02" db="EMBL/GenBank/DDBJ databases">
        <authorList>
            <person name="Zheng R.K."/>
            <person name="Sun C.M."/>
        </authorList>
    </citation>
    <scope>NUCLEOTIDE SEQUENCE [LARGE SCALE GENOMIC DNA]</scope>
    <source>
        <strain evidence="2">rifampicinis</strain>
    </source>
</reference>
<accession>A0A7S8E660</accession>
<sequence>MVQLQALAPELLYVEFDGVEISAVGLESFDAGIDEETSDTTHIKSFLSTPDGAKLRDTVAPTARIKVDGSATGQAILAKLKQGVTANLVWGYEGNGAGKPKYGIVGRCSANRPIAVGDIQMIDVKWANEGDDWLHNYDRDGTTF</sequence>
<evidence type="ECO:0000313" key="2">
    <source>
        <dbReference type="Proteomes" id="UP000594468"/>
    </source>
</evidence>
<keyword evidence="2" id="KW-1185">Reference proteome</keyword>
<dbReference type="AlphaFoldDB" id="A0A7S8E660"/>
<dbReference type="KEGG" id="pmet:G4Y79_15305"/>
<dbReference type="Proteomes" id="UP000594468">
    <property type="component" value="Chromosome"/>
</dbReference>
<dbReference type="EMBL" id="CP062983">
    <property type="protein sequence ID" value="QPC81070.1"/>
    <property type="molecule type" value="Genomic_DNA"/>
</dbReference>
<gene>
    <name evidence="1" type="ORF">G4Y79_15305</name>
</gene>
<organism evidence="1 2">
    <name type="scientific">Phototrophicus methaneseepsis</name>
    <dbReference type="NCBI Taxonomy" id="2710758"/>
    <lineage>
        <taxon>Bacteria</taxon>
        <taxon>Bacillati</taxon>
        <taxon>Chloroflexota</taxon>
        <taxon>Candidatus Thermofontia</taxon>
        <taxon>Phototrophicales</taxon>
        <taxon>Phototrophicaceae</taxon>
        <taxon>Phototrophicus</taxon>
    </lineage>
</organism>
<dbReference type="RefSeq" id="WP_195169143.1">
    <property type="nucleotide sequence ID" value="NZ_CP062983.1"/>
</dbReference>
<protein>
    <submittedName>
        <fullName evidence="1">Uncharacterized protein</fullName>
    </submittedName>
</protein>
<evidence type="ECO:0000313" key="1">
    <source>
        <dbReference type="EMBL" id="QPC81070.1"/>
    </source>
</evidence>
<name>A0A7S8E660_9CHLR</name>